<keyword evidence="1" id="KW-0689">Ribosomal protein</keyword>
<dbReference type="EMBL" id="JBBWWQ010000014">
    <property type="protein sequence ID" value="KAK8931466.1"/>
    <property type="molecule type" value="Genomic_DNA"/>
</dbReference>
<organism evidence="1 2">
    <name type="scientific">Platanthera zijinensis</name>
    <dbReference type="NCBI Taxonomy" id="2320716"/>
    <lineage>
        <taxon>Eukaryota</taxon>
        <taxon>Viridiplantae</taxon>
        <taxon>Streptophyta</taxon>
        <taxon>Embryophyta</taxon>
        <taxon>Tracheophyta</taxon>
        <taxon>Spermatophyta</taxon>
        <taxon>Magnoliopsida</taxon>
        <taxon>Liliopsida</taxon>
        <taxon>Asparagales</taxon>
        <taxon>Orchidaceae</taxon>
        <taxon>Orchidoideae</taxon>
        <taxon>Orchideae</taxon>
        <taxon>Orchidinae</taxon>
        <taxon>Platanthera</taxon>
    </lineage>
</organism>
<dbReference type="AlphaFoldDB" id="A0AAP0G194"/>
<accession>A0AAP0G194</accession>
<gene>
    <name evidence="1" type="primary">RPS12A</name>
    <name evidence="1" type="ORF">KSP39_PZI017009</name>
</gene>
<keyword evidence="2" id="KW-1185">Reference proteome</keyword>
<dbReference type="Gene3D" id="3.30.1330.30">
    <property type="match status" value="1"/>
</dbReference>
<name>A0AAP0G194_9ASPA</name>
<dbReference type="InterPro" id="IPR043502">
    <property type="entry name" value="DNA/RNA_pol_sf"/>
</dbReference>
<evidence type="ECO:0000313" key="2">
    <source>
        <dbReference type="Proteomes" id="UP001418222"/>
    </source>
</evidence>
<protein>
    <submittedName>
        <fullName evidence="1">40S ribosomal protein S12-1</fullName>
    </submittedName>
</protein>
<dbReference type="GO" id="GO:0005840">
    <property type="term" value="C:ribosome"/>
    <property type="evidence" value="ECO:0007669"/>
    <property type="project" value="UniProtKB-KW"/>
</dbReference>
<dbReference type="SUPFAM" id="SSF56672">
    <property type="entry name" value="DNA/RNA polymerases"/>
    <property type="match status" value="1"/>
</dbReference>
<keyword evidence="1" id="KW-0687">Ribonucleoprotein</keyword>
<evidence type="ECO:0000313" key="1">
    <source>
        <dbReference type="EMBL" id="KAK8931466.1"/>
    </source>
</evidence>
<proteinExistence type="predicted"/>
<sequence>MYGPLFSTPHELPQKRVVDRAIALQPGVSTVSVRPYRYDHDQKTAMEAMIAEMLMEGIIQPSANPFSKRRSIHRFSLVENLSLCKIDSEGKARKVIGCSCLVVKQFWWREELNLPSLAAPMKCLKELLYYTQQQWFASSKALLLAFIYRLEPGSPSLFERRYSLRRSKQSYVLFSNPALLTGTLTPDQSGLISAIFLLSQALLIHLRIRGLQSSEPSRFPSTTRRGYKLDISSIERLFIKNRLTACQVGNGAAVGFCSGGLGILFKWTVHTEEVVCQTGLCSAGSWFPGCNRADRIAIRGAL</sequence>
<dbReference type="Gene3D" id="3.10.10.10">
    <property type="entry name" value="HIV Type 1 Reverse Transcriptase, subunit A, domain 1"/>
    <property type="match status" value="1"/>
</dbReference>
<reference evidence="1 2" key="1">
    <citation type="journal article" date="2022" name="Nat. Plants">
        <title>Genomes of leafy and leafless Platanthera orchids illuminate the evolution of mycoheterotrophy.</title>
        <authorList>
            <person name="Li M.H."/>
            <person name="Liu K.W."/>
            <person name="Li Z."/>
            <person name="Lu H.C."/>
            <person name="Ye Q.L."/>
            <person name="Zhang D."/>
            <person name="Wang J.Y."/>
            <person name="Li Y.F."/>
            <person name="Zhong Z.M."/>
            <person name="Liu X."/>
            <person name="Yu X."/>
            <person name="Liu D.K."/>
            <person name="Tu X.D."/>
            <person name="Liu B."/>
            <person name="Hao Y."/>
            <person name="Liao X.Y."/>
            <person name="Jiang Y.T."/>
            <person name="Sun W.H."/>
            <person name="Chen J."/>
            <person name="Chen Y.Q."/>
            <person name="Ai Y."/>
            <person name="Zhai J.W."/>
            <person name="Wu S.S."/>
            <person name="Zhou Z."/>
            <person name="Hsiao Y.Y."/>
            <person name="Wu W.L."/>
            <person name="Chen Y.Y."/>
            <person name="Lin Y.F."/>
            <person name="Hsu J.L."/>
            <person name="Li C.Y."/>
            <person name="Wang Z.W."/>
            <person name="Zhao X."/>
            <person name="Zhong W.Y."/>
            <person name="Ma X.K."/>
            <person name="Ma L."/>
            <person name="Huang J."/>
            <person name="Chen G.Z."/>
            <person name="Huang M.Z."/>
            <person name="Huang L."/>
            <person name="Peng D.H."/>
            <person name="Luo Y.B."/>
            <person name="Zou S.Q."/>
            <person name="Chen S.P."/>
            <person name="Lan S."/>
            <person name="Tsai W.C."/>
            <person name="Van de Peer Y."/>
            <person name="Liu Z.J."/>
        </authorList>
    </citation>
    <scope>NUCLEOTIDE SEQUENCE [LARGE SCALE GENOMIC DNA]</scope>
    <source>
        <strain evidence="1">Lor287</strain>
    </source>
</reference>
<dbReference type="Proteomes" id="UP001418222">
    <property type="component" value="Unassembled WGS sequence"/>
</dbReference>
<dbReference type="InterPro" id="IPR029064">
    <property type="entry name" value="Ribosomal_eL30-like_sf"/>
</dbReference>
<comment type="caution">
    <text evidence="1">The sequence shown here is derived from an EMBL/GenBank/DDBJ whole genome shotgun (WGS) entry which is preliminary data.</text>
</comment>